<sequence>MKTIKQVLEEFLEVQKARLKPRTYSGYEYAIELFEDCLNGYACNSLGKEESELFDKLYDGEDKEFCEIFGPDKIGPYEIDEFLDYFMIRKVAGSKDFMKTVGRVMRKFVKWMKDAGYMDEEEYGISAEVVDELKDELPEVTELSDMIYNYIGDNPPGDVTETMDGYFTVIKTEPGKLWLGDYMGSEENIGPVIVSDEISSICKVGWTICLEMGRTGKGWEMMGSGNVYPG</sequence>
<accession>A0A7G9YPS3</accession>
<organism evidence="2">
    <name type="scientific">Candidatus Methanogaster sp. ANME-2c ERB4</name>
    <dbReference type="NCBI Taxonomy" id="2759911"/>
    <lineage>
        <taxon>Archaea</taxon>
        <taxon>Methanobacteriati</taxon>
        <taxon>Methanobacteriota</taxon>
        <taxon>Stenosarchaea group</taxon>
        <taxon>Methanomicrobia</taxon>
        <taxon>Methanosarcinales</taxon>
        <taxon>ANME-2 cluster</taxon>
        <taxon>Candidatus Methanogasteraceae</taxon>
        <taxon>Candidatus Methanogaster</taxon>
    </lineage>
</organism>
<name>A0A7G9YPS3_9EURY</name>
<dbReference type="GO" id="GO:0003677">
    <property type="term" value="F:DNA binding"/>
    <property type="evidence" value="ECO:0007669"/>
    <property type="project" value="InterPro"/>
</dbReference>
<gene>
    <name evidence="2" type="ORF">CAGMOKBG_00027</name>
</gene>
<dbReference type="EMBL" id="MT631401">
    <property type="protein sequence ID" value="QNO50007.1"/>
    <property type="molecule type" value="Genomic_DNA"/>
</dbReference>
<protein>
    <recommendedName>
        <fullName evidence="1">Integrase SAM-like N-terminal domain-containing protein</fullName>
    </recommendedName>
</protein>
<reference evidence="2" key="1">
    <citation type="submission" date="2020-06" db="EMBL/GenBank/DDBJ databases">
        <title>Unique genomic features of the anaerobic methanotrophic archaea.</title>
        <authorList>
            <person name="Chadwick G.L."/>
            <person name="Skennerton C.T."/>
            <person name="Laso-Perez R."/>
            <person name="Leu A.O."/>
            <person name="Speth D.R."/>
            <person name="Yu H."/>
            <person name="Morgan-Lang C."/>
            <person name="Hatzenpichler R."/>
            <person name="Goudeau D."/>
            <person name="Malmstrom R."/>
            <person name="Brazelton W.J."/>
            <person name="Woyke T."/>
            <person name="Hallam S.J."/>
            <person name="Tyson G.W."/>
            <person name="Wegener G."/>
            <person name="Boetius A."/>
            <person name="Orphan V."/>
        </authorList>
    </citation>
    <scope>NUCLEOTIDE SEQUENCE</scope>
</reference>
<dbReference type="GO" id="GO:0015074">
    <property type="term" value="P:DNA integration"/>
    <property type="evidence" value="ECO:0007669"/>
    <property type="project" value="InterPro"/>
</dbReference>
<evidence type="ECO:0000259" key="1">
    <source>
        <dbReference type="Pfam" id="PF14659"/>
    </source>
</evidence>
<dbReference type="InterPro" id="IPR004107">
    <property type="entry name" value="Integrase_SAM-like_N"/>
</dbReference>
<dbReference type="Pfam" id="PF14659">
    <property type="entry name" value="Phage_int_SAM_3"/>
    <property type="match status" value="1"/>
</dbReference>
<dbReference type="AlphaFoldDB" id="A0A7G9YPS3"/>
<feature type="domain" description="Integrase SAM-like N-terminal" evidence="1">
    <location>
        <begin position="3"/>
        <end position="32"/>
    </location>
</feature>
<proteinExistence type="predicted"/>
<evidence type="ECO:0000313" key="2">
    <source>
        <dbReference type="EMBL" id="QNO50007.1"/>
    </source>
</evidence>